<comment type="caution">
    <text evidence="4">The sequence shown here is derived from an EMBL/GenBank/DDBJ whole genome shotgun (WGS) entry which is preliminary data.</text>
</comment>
<dbReference type="InterPro" id="IPR050278">
    <property type="entry name" value="Serine_Prot_S9B/DPPIV"/>
</dbReference>
<dbReference type="AlphaFoldDB" id="A0A8J6QGQ3"/>
<reference evidence="4" key="1">
    <citation type="submission" date="2020-09" db="EMBL/GenBank/DDBJ databases">
        <title>A novel bacterium of genus Neiella, isolated from South China Sea.</title>
        <authorList>
            <person name="Huang H."/>
            <person name="Mo K."/>
            <person name="Hu Y."/>
        </authorList>
    </citation>
    <scope>NUCLEOTIDE SEQUENCE</scope>
    <source>
        <strain evidence="4">HB171785</strain>
    </source>
</reference>
<evidence type="ECO:0000259" key="3">
    <source>
        <dbReference type="Pfam" id="PF00930"/>
    </source>
</evidence>
<keyword evidence="5" id="KW-1185">Reference proteome</keyword>
<dbReference type="SUPFAM" id="SSF53474">
    <property type="entry name" value="alpha/beta-Hydrolases"/>
    <property type="match status" value="1"/>
</dbReference>
<feature type="domain" description="Peptidase S9 prolyl oligopeptidase catalytic" evidence="2">
    <location>
        <begin position="541"/>
        <end position="737"/>
    </location>
</feature>
<evidence type="ECO:0000313" key="4">
    <source>
        <dbReference type="EMBL" id="MBD1389619.1"/>
    </source>
</evidence>
<dbReference type="GO" id="GO:0008239">
    <property type="term" value="F:dipeptidyl-peptidase activity"/>
    <property type="evidence" value="ECO:0007669"/>
    <property type="project" value="TreeGrafter"/>
</dbReference>
<keyword evidence="1" id="KW-0732">Signal</keyword>
<proteinExistence type="predicted"/>
<dbReference type="Gene3D" id="3.40.50.1820">
    <property type="entry name" value="alpha/beta hydrolase"/>
    <property type="match status" value="1"/>
</dbReference>
<dbReference type="GO" id="GO:0006508">
    <property type="term" value="P:proteolysis"/>
    <property type="evidence" value="ECO:0007669"/>
    <property type="project" value="InterPro"/>
</dbReference>
<protein>
    <submittedName>
        <fullName evidence="4">S9 family peptidase</fullName>
    </submittedName>
</protein>
<evidence type="ECO:0000259" key="2">
    <source>
        <dbReference type="Pfam" id="PF00326"/>
    </source>
</evidence>
<dbReference type="Pfam" id="PF00930">
    <property type="entry name" value="DPPIV_N"/>
    <property type="match status" value="1"/>
</dbReference>
<feature type="domain" description="Dipeptidylpeptidase IV N-terminal" evidence="3">
    <location>
        <begin position="127"/>
        <end position="447"/>
    </location>
</feature>
<organism evidence="4 5">
    <name type="scientific">Neiella litorisoli</name>
    <dbReference type="NCBI Taxonomy" id="2771431"/>
    <lineage>
        <taxon>Bacteria</taxon>
        <taxon>Pseudomonadati</taxon>
        <taxon>Pseudomonadota</taxon>
        <taxon>Gammaproteobacteria</taxon>
        <taxon>Alteromonadales</taxon>
        <taxon>Echinimonadaceae</taxon>
        <taxon>Neiella</taxon>
    </lineage>
</organism>
<evidence type="ECO:0000256" key="1">
    <source>
        <dbReference type="SAM" id="SignalP"/>
    </source>
</evidence>
<dbReference type="RefSeq" id="WP_191144726.1">
    <property type="nucleotide sequence ID" value="NZ_JACXAF010000010.1"/>
</dbReference>
<dbReference type="EMBL" id="JACXAF010000010">
    <property type="protein sequence ID" value="MBD1389619.1"/>
    <property type="molecule type" value="Genomic_DNA"/>
</dbReference>
<dbReference type="InterPro" id="IPR002469">
    <property type="entry name" value="Peptidase_S9B_N"/>
</dbReference>
<dbReference type="InterPro" id="IPR001375">
    <property type="entry name" value="Peptidase_S9_cat"/>
</dbReference>
<dbReference type="PANTHER" id="PTHR11731">
    <property type="entry name" value="PROTEASE FAMILY S9B,C DIPEPTIDYL-PEPTIDASE IV-RELATED"/>
    <property type="match status" value="1"/>
</dbReference>
<dbReference type="InterPro" id="IPR029058">
    <property type="entry name" value="AB_hydrolase_fold"/>
</dbReference>
<sequence length="738" mass="84043">MKNWLRLALVLPSLVATTATAQQLTIERIFSSPTLLGKSVRGVKVAPDGSRVTFLQGRESDYNHYDLWEYHIASGETRMLVNSDKFHQGPEQLSDEEKARRERQRIYGKGIMEYHWAADSSALLFPLGGDVYHYVVQSGEGRQLTQTPEFETDVKFSPKGNYVSYIREQNLYVKEIASGKEIAITKQGGGAIKFGMAEFVAQEEMERMTGYWWSPDERHIAYTSTDESSVEIQVRNEIYADQIKLFEQRYPAAGTANAQVELAITEIATGERAWVDLGDNKDFYLPRVKWFADSTALSYQYQSRDQQNLQLRSYELDSKQQQTLITETSDSWVNLHSDLHFLQDKEHFIWASERDGFKHLYLFNTKGQLIRQLTNGDWVVNQLKRVDEKAGLVYFSGRKDTPREQHLYRVPLAGGTIEKVSSRAGMHKVTFAKKGGTYVDYFSSNNTLPQVSVHDHNGKHLTWLEQNQVDESHPYSPYRAGMVTPGYGELTADDGQTLLYELYKPAKIKTGEKLPVILYVYGGPKVGQQVTNSWSRNQFLTQYWVEQGYVVFSLDNRGSYHRGKAFESPIYKHLGVVEVADQLKGVEFLKSLDFVDGSKIGVFGHSYGGYMAQMLMFKAGDQFAAGVSGAPVTDWLLYDTHYTERYLGHPQTNAAGYQASAVFPYVKDLTKPILIYHGMADDNVLFTNATKVFSELQQQNKSFDMMTYPGAKHSMRGKATKVHLNHTIMNFFERHLKP</sequence>
<feature type="chain" id="PRO_5035287828" evidence="1">
    <location>
        <begin position="22"/>
        <end position="738"/>
    </location>
</feature>
<feature type="signal peptide" evidence="1">
    <location>
        <begin position="1"/>
        <end position="21"/>
    </location>
</feature>
<accession>A0A8J6QGQ3</accession>
<evidence type="ECO:0000313" key="5">
    <source>
        <dbReference type="Proteomes" id="UP000638014"/>
    </source>
</evidence>
<name>A0A8J6QGQ3_9GAMM</name>
<dbReference type="Proteomes" id="UP000638014">
    <property type="component" value="Unassembled WGS sequence"/>
</dbReference>
<dbReference type="SUPFAM" id="SSF82171">
    <property type="entry name" value="DPP6 N-terminal domain-like"/>
    <property type="match status" value="1"/>
</dbReference>
<dbReference type="Pfam" id="PF00326">
    <property type="entry name" value="Peptidase_S9"/>
    <property type="match status" value="1"/>
</dbReference>
<dbReference type="Gene3D" id="2.140.10.30">
    <property type="entry name" value="Dipeptidylpeptidase IV, N-terminal domain"/>
    <property type="match status" value="1"/>
</dbReference>
<dbReference type="GO" id="GO:0008236">
    <property type="term" value="F:serine-type peptidase activity"/>
    <property type="evidence" value="ECO:0007669"/>
    <property type="project" value="InterPro"/>
</dbReference>
<dbReference type="PANTHER" id="PTHR11731:SF193">
    <property type="entry name" value="DIPEPTIDYL PEPTIDASE 9"/>
    <property type="match status" value="1"/>
</dbReference>
<gene>
    <name evidence="4" type="ORF">IC617_09270</name>
</gene>